<dbReference type="SUPFAM" id="SSF53850">
    <property type="entry name" value="Periplasmic binding protein-like II"/>
    <property type="match status" value="1"/>
</dbReference>
<dbReference type="GO" id="GO:0003700">
    <property type="term" value="F:DNA-binding transcription factor activity"/>
    <property type="evidence" value="ECO:0007669"/>
    <property type="project" value="InterPro"/>
</dbReference>
<protein>
    <submittedName>
        <fullName evidence="6">LysR family transcriptional regulator</fullName>
    </submittedName>
</protein>
<evidence type="ECO:0000256" key="2">
    <source>
        <dbReference type="ARBA" id="ARBA00023015"/>
    </source>
</evidence>
<dbReference type="InterPro" id="IPR036388">
    <property type="entry name" value="WH-like_DNA-bd_sf"/>
</dbReference>
<evidence type="ECO:0000259" key="5">
    <source>
        <dbReference type="PROSITE" id="PS50931"/>
    </source>
</evidence>
<dbReference type="InterPro" id="IPR000847">
    <property type="entry name" value="LysR_HTH_N"/>
</dbReference>
<dbReference type="GO" id="GO:0043565">
    <property type="term" value="F:sequence-specific DNA binding"/>
    <property type="evidence" value="ECO:0007669"/>
    <property type="project" value="TreeGrafter"/>
</dbReference>
<comment type="caution">
    <text evidence="6">The sequence shown here is derived from an EMBL/GenBank/DDBJ whole genome shotgun (WGS) entry which is preliminary data.</text>
</comment>
<dbReference type="Proteomes" id="UP000294887">
    <property type="component" value="Unassembled WGS sequence"/>
</dbReference>
<dbReference type="EMBL" id="SMFQ01000002">
    <property type="protein sequence ID" value="TCJ88522.1"/>
    <property type="molecule type" value="Genomic_DNA"/>
</dbReference>
<reference evidence="6 7" key="1">
    <citation type="submission" date="2019-03" db="EMBL/GenBank/DDBJ databases">
        <title>Genomic Encyclopedia of Type Strains, Phase IV (KMG-IV): sequencing the most valuable type-strain genomes for metagenomic binning, comparative biology and taxonomic classification.</title>
        <authorList>
            <person name="Goeker M."/>
        </authorList>
    </citation>
    <scope>NUCLEOTIDE SEQUENCE [LARGE SCALE GENOMIC DNA]</scope>
    <source>
        <strain evidence="6 7">DSM 24830</strain>
    </source>
</reference>
<keyword evidence="7" id="KW-1185">Reference proteome</keyword>
<accession>A0A4R1F7A1</accession>
<dbReference type="AlphaFoldDB" id="A0A4R1F7A1"/>
<dbReference type="Pfam" id="PF00126">
    <property type="entry name" value="HTH_1"/>
    <property type="match status" value="1"/>
</dbReference>
<evidence type="ECO:0000256" key="1">
    <source>
        <dbReference type="ARBA" id="ARBA00009437"/>
    </source>
</evidence>
<keyword evidence="4" id="KW-0804">Transcription</keyword>
<dbReference type="Gene3D" id="3.40.190.290">
    <property type="match status" value="1"/>
</dbReference>
<evidence type="ECO:0000256" key="4">
    <source>
        <dbReference type="ARBA" id="ARBA00023163"/>
    </source>
</evidence>
<dbReference type="PANTHER" id="PTHR30537">
    <property type="entry name" value="HTH-TYPE TRANSCRIPTIONAL REGULATOR"/>
    <property type="match status" value="1"/>
</dbReference>
<keyword evidence="2" id="KW-0805">Transcription regulation</keyword>
<dbReference type="SUPFAM" id="SSF46785">
    <property type="entry name" value="Winged helix' DNA-binding domain"/>
    <property type="match status" value="1"/>
</dbReference>
<dbReference type="Pfam" id="PF03466">
    <property type="entry name" value="LysR_substrate"/>
    <property type="match status" value="1"/>
</dbReference>
<dbReference type="InterPro" id="IPR058163">
    <property type="entry name" value="LysR-type_TF_proteobact-type"/>
</dbReference>
<keyword evidence="3" id="KW-0238">DNA-binding</keyword>
<dbReference type="GO" id="GO:0006351">
    <property type="term" value="P:DNA-templated transcription"/>
    <property type="evidence" value="ECO:0007669"/>
    <property type="project" value="TreeGrafter"/>
</dbReference>
<dbReference type="InterPro" id="IPR005119">
    <property type="entry name" value="LysR_subst-bd"/>
</dbReference>
<name>A0A4R1F7A1_9GAMM</name>
<dbReference type="PROSITE" id="PS50931">
    <property type="entry name" value="HTH_LYSR"/>
    <property type="match status" value="1"/>
</dbReference>
<dbReference type="Gene3D" id="1.10.10.10">
    <property type="entry name" value="Winged helix-like DNA-binding domain superfamily/Winged helix DNA-binding domain"/>
    <property type="match status" value="1"/>
</dbReference>
<dbReference type="PANTHER" id="PTHR30537:SF3">
    <property type="entry name" value="TRANSCRIPTIONAL REGULATORY PROTEIN"/>
    <property type="match status" value="1"/>
</dbReference>
<comment type="similarity">
    <text evidence="1">Belongs to the LysR transcriptional regulatory family.</text>
</comment>
<evidence type="ECO:0000313" key="6">
    <source>
        <dbReference type="EMBL" id="TCJ88522.1"/>
    </source>
</evidence>
<sequence>MLPICAFLQLIKLSKSFYNSGEMNKWNEIKTAYQVARLGTISAAAEALGVHRATVLRHIDALEEELGEKLFQRHTRGYIPTESGLDLMRVAQATDDQFNQFVGRSKGRSTELTGELIVTSLNIVAPLLMPAIGIFQAQNPKTTVRYLTSDKLFKLEYGEAHIAVRTGPEPNQPDNVVQAFATHPVGMYAHADYVSRKGKPNSIEDIAGHSFLGFENIDSKKGKPQFQVWIENNVPSKNIVFRCTDTNLLELALASGIGIGFMTEQRAKLNPDLVEIFPPNDEWSVRHWLVTHGDLHRSAKVQAFLKILKSKD</sequence>
<proteinExistence type="inferred from homology"/>
<evidence type="ECO:0000313" key="7">
    <source>
        <dbReference type="Proteomes" id="UP000294887"/>
    </source>
</evidence>
<dbReference type="CDD" id="cd05466">
    <property type="entry name" value="PBP2_LTTR_substrate"/>
    <property type="match status" value="1"/>
</dbReference>
<evidence type="ECO:0000256" key="3">
    <source>
        <dbReference type="ARBA" id="ARBA00023125"/>
    </source>
</evidence>
<dbReference type="InterPro" id="IPR036390">
    <property type="entry name" value="WH_DNA-bd_sf"/>
</dbReference>
<organism evidence="6 7">
    <name type="scientific">Cocleimonas flava</name>
    <dbReference type="NCBI Taxonomy" id="634765"/>
    <lineage>
        <taxon>Bacteria</taxon>
        <taxon>Pseudomonadati</taxon>
        <taxon>Pseudomonadota</taxon>
        <taxon>Gammaproteobacteria</taxon>
        <taxon>Thiotrichales</taxon>
        <taxon>Thiotrichaceae</taxon>
        <taxon>Cocleimonas</taxon>
    </lineage>
</organism>
<feature type="domain" description="HTH lysR-type" evidence="5">
    <location>
        <begin position="24"/>
        <end position="81"/>
    </location>
</feature>
<gene>
    <name evidence="6" type="ORF">EV695_0379</name>
</gene>